<feature type="transmembrane region" description="Helical" evidence="1">
    <location>
        <begin position="59"/>
        <end position="77"/>
    </location>
</feature>
<organism evidence="2 3">
    <name type="scientific">Silvania confinis</name>
    <dbReference type="NCBI Taxonomy" id="2926470"/>
    <lineage>
        <taxon>Bacteria</taxon>
        <taxon>Pseudomonadati</taxon>
        <taxon>Pseudomonadota</taxon>
        <taxon>Gammaproteobacteria</taxon>
        <taxon>Enterobacterales</taxon>
        <taxon>Enterobacteriaceae</taxon>
        <taxon>Silvania</taxon>
    </lineage>
</organism>
<keyword evidence="1" id="KW-0472">Membrane</keyword>
<feature type="non-terminal residue" evidence="2">
    <location>
        <position position="117"/>
    </location>
</feature>
<gene>
    <name evidence="2" type="ORF">M8013_00070</name>
</gene>
<evidence type="ECO:0000256" key="1">
    <source>
        <dbReference type="SAM" id="Phobius"/>
    </source>
</evidence>
<feature type="transmembrane region" description="Helical" evidence="1">
    <location>
        <begin position="89"/>
        <end position="110"/>
    </location>
</feature>
<keyword evidence="3" id="KW-1185">Reference proteome</keyword>
<dbReference type="Proteomes" id="UP001061282">
    <property type="component" value="Unassembled WGS sequence"/>
</dbReference>
<evidence type="ECO:0000313" key="3">
    <source>
        <dbReference type="Proteomes" id="UP001061282"/>
    </source>
</evidence>
<sequence length="117" mass="12134">RLCPLGASLRLAPALRKRLGDFQPDLGAAVSHVFIFDRFIAGALGLPGGGYALPSLRDLGIAVINATGMTGAALRPLLMGWMKDVTGNFNAGIFMVAGFLVLGAVVIALIPMQKAEA</sequence>
<keyword evidence="1" id="KW-0812">Transmembrane</keyword>
<feature type="non-terminal residue" evidence="2">
    <location>
        <position position="1"/>
    </location>
</feature>
<comment type="caution">
    <text evidence="2">The sequence shown here is derived from an EMBL/GenBank/DDBJ whole genome shotgun (WGS) entry which is preliminary data.</text>
</comment>
<name>A0A9J6QA70_9ENTR</name>
<dbReference type="EMBL" id="JAMGZJ010000015">
    <property type="protein sequence ID" value="MCU6667163.1"/>
    <property type="molecule type" value="Genomic_DNA"/>
</dbReference>
<evidence type="ECO:0008006" key="4">
    <source>
        <dbReference type="Google" id="ProtNLM"/>
    </source>
</evidence>
<proteinExistence type="predicted"/>
<reference evidence="2" key="1">
    <citation type="submission" date="2022-05" db="EMBL/GenBank/DDBJ databases">
        <title>Description of a novel species of Leclercia; Leclercia tamurae and the Proposal for a Novel Genus Silvania gen. nov. Containing Two Novel Species Silvania hatchlandensis sp. nov. and Silvania confinis sp. nov. Isolated from the Rhizosphere of Oak.</title>
        <authorList>
            <person name="Maddock D.W."/>
            <person name="Brady C.L."/>
            <person name="Denman S."/>
            <person name="Arnold D."/>
        </authorList>
    </citation>
    <scope>NUCLEOTIDE SEQUENCE</scope>
    <source>
        <strain evidence="2">H4N4</strain>
    </source>
</reference>
<keyword evidence="1" id="KW-1133">Transmembrane helix</keyword>
<accession>A0A9J6QA70</accession>
<dbReference type="SUPFAM" id="SSF103473">
    <property type="entry name" value="MFS general substrate transporter"/>
    <property type="match status" value="1"/>
</dbReference>
<dbReference type="InterPro" id="IPR036259">
    <property type="entry name" value="MFS_trans_sf"/>
</dbReference>
<dbReference type="AlphaFoldDB" id="A0A9J6QA70"/>
<evidence type="ECO:0000313" key="2">
    <source>
        <dbReference type="EMBL" id="MCU6667163.1"/>
    </source>
</evidence>
<protein>
    <recommendedName>
        <fullName evidence="4">MFS transporter</fullName>
    </recommendedName>
</protein>